<gene>
    <name evidence="1" type="ORF">T10_9639</name>
</gene>
<evidence type="ECO:0000313" key="2">
    <source>
        <dbReference type="Proteomes" id="UP000054843"/>
    </source>
</evidence>
<dbReference type="Proteomes" id="UP000054843">
    <property type="component" value="Unassembled WGS sequence"/>
</dbReference>
<accession>A0A0V1MZR8</accession>
<reference evidence="1 2" key="1">
    <citation type="submission" date="2015-01" db="EMBL/GenBank/DDBJ databases">
        <title>Evolution of Trichinella species and genotypes.</title>
        <authorList>
            <person name="Korhonen P.K."/>
            <person name="Edoardo P."/>
            <person name="Giuseppe L.R."/>
            <person name="Gasser R.B."/>
        </authorList>
    </citation>
    <scope>NUCLEOTIDE SEQUENCE [LARGE SCALE GENOMIC DNA]</scope>
    <source>
        <strain evidence="1">ISS1980</strain>
    </source>
</reference>
<name>A0A0V1MZR8_9BILA</name>
<dbReference type="EMBL" id="JYDO01000020">
    <property type="protein sequence ID" value="KRZ77288.1"/>
    <property type="molecule type" value="Genomic_DNA"/>
</dbReference>
<keyword evidence="2" id="KW-1185">Reference proteome</keyword>
<comment type="caution">
    <text evidence="1">The sequence shown here is derived from an EMBL/GenBank/DDBJ whole genome shotgun (WGS) entry which is preliminary data.</text>
</comment>
<dbReference type="AlphaFoldDB" id="A0A0V1MZR8"/>
<proteinExistence type="predicted"/>
<protein>
    <submittedName>
        <fullName evidence="1">Uncharacterized protein</fullName>
    </submittedName>
</protein>
<evidence type="ECO:0000313" key="1">
    <source>
        <dbReference type="EMBL" id="KRZ77288.1"/>
    </source>
</evidence>
<sequence length="154" mass="17633">MNQPRPGSSIFLIIETSLPVNKYIFTFVRFTFLCWKLLCVRSSEYRTSKVYEALRFNTFKHCCEYSFLGGLLFGLPKYGTWPGRRTDCDAFPPVFRALSLIKPFLVSKATTNQNSFHSPPIGRNPHAMETAELHDCTENNIVNTTTLNSGTYFK</sequence>
<organism evidence="1 2">
    <name type="scientific">Trichinella papuae</name>
    <dbReference type="NCBI Taxonomy" id="268474"/>
    <lineage>
        <taxon>Eukaryota</taxon>
        <taxon>Metazoa</taxon>
        <taxon>Ecdysozoa</taxon>
        <taxon>Nematoda</taxon>
        <taxon>Enoplea</taxon>
        <taxon>Dorylaimia</taxon>
        <taxon>Trichinellida</taxon>
        <taxon>Trichinellidae</taxon>
        <taxon>Trichinella</taxon>
    </lineage>
</organism>